<feature type="domain" description="Helicase C-terminal" evidence="6">
    <location>
        <begin position="205"/>
        <end position="370"/>
    </location>
</feature>
<dbReference type="InterPro" id="IPR007502">
    <property type="entry name" value="Helicase-assoc_dom"/>
</dbReference>
<dbReference type="Gene3D" id="3.40.50.300">
    <property type="entry name" value="P-loop containing nucleotide triphosphate hydrolases"/>
    <property type="match status" value="2"/>
</dbReference>
<dbReference type="SUPFAM" id="SSF52540">
    <property type="entry name" value="P-loop containing nucleoside triphosphate hydrolases"/>
    <property type="match status" value="1"/>
</dbReference>
<dbReference type="CDD" id="cd18791">
    <property type="entry name" value="SF2_C_RHA"/>
    <property type="match status" value="1"/>
</dbReference>
<dbReference type="SMART" id="SM00847">
    <property type="entry name" value="HA2"/>
    <property type="match status" value="1"/>
</dbReference>
<dbReference type="FunFam" id="3.40.50.300:FF:002125">
    <property type="entry name" value="ATP-dependent helicase HrpB"/>
    <property type="match status" value="1"/>
</dbReference>
<keyword evidence="8" id="KW-1185">Reference proteome</keyword>
<gene>
    <name evidence="7" type="ORF">LPB137_08530</name>
</gene>
<dbReference type="STRING" id="1850254.LPB137_08530"/>
<dbReference type="InterPro" id="IPR013689">
    <property type="entry name" value="RNA_helicase_ATP-dep_HrpB_C"/>
</dbReference>
<dbReference type="Pfam" id="PF08482">
    <property type="entry name" value="HrpB_C"/>
    <property type="match status" value="1"/>
</dbReference>
<keyword evidence="3 7" id="KW-0347">Helicase</keyword>
<dbReference type="NCBIfam" id="TIGR01970">
    <property type="entry name" value="DEAH_box_HrpB"/>
    <property type="match status" value="1"/>
</dbReference>
<evidence type="ECO:0000259" key="6">
    <source>
        <dbReference type="PROSITE" id="PS51194"/>
    </source>
</evidence>
<evidence type="ECO:0000256" key="4">
    <source>
        <dbReference type="ARBA" id="ARBA00022840"/>
    </source>
</evidence>
<dbReference type="Proteomes" id="UP000186074">
    <property type="component" value="Chromosome"/>
</dbReference>
<dbReference type="KEGG" id="alp:LPB137_08530"/>
<dbReference type="PROSITE" id="PS51192">
    <property type="entry name" value="HELICASE_ATP_BIND_1"/>
    <property type="match status" value="1"/>
</dbReference>
<dbReference type="PANTHER" id="PTHR43519">
    <property type="entry name" value="ATP-DEPENDENT RNA HELICASE HRPB"/>
    <property type="match status" value="1"/>
</dbReference>
<keyword evidence="4" id="KW-0067">ATP-binding</keyword>
<name>A0A1P8KR10_9BACT</name>
<sequence>MKQLPIHEIIPTLKKSLENKKRVVLQASAGAGKSTIVPISFLEANWLKHRTIIMLEPRRMAAKNVALQMARLLGEEIGQRVGYQVKMDSCFSKDTKILVVTEGILTRKLQNDQALEDIALIIFDEFHERSIHSDLSLALSLQSQELLRDDLKILLMSATLNTKEISSLLENAEVIKSEGRMYDIEDVYLNQDIKHPTLETLNDILLKTILSSINKDEGDILVFLPGLKEIKYLEEKLKLKVSNKEINILPLHSSLTQKDQEKAIGKNENRKVILSTNIAQTSLTIEGIKVVIDSGLQKQTRFNSSNDMNHLEYCFISKEASIQRAGRAGRLSSGKCYKLWHKNRILEQTSKPEILRADLSSFLLEVALWGVEDLSELKLLDYPSLEIIDSSKNLLLNLNMLDNKGNITKEGKQCLSLGIHPRFANMILKANELGYAKQACLITSMLLENDIFKDTFSSCNLYERYIALKQKRFNSFNINEFRAKQVLKQAEFIYKKLIKIITILENKNEYLEENILGVLLLFAYPNRLAKLRAKNDNKYKLSNEKGAILNSKDTLFNSEYLVLPNINAKEKNSHILHACPINLDDIKKYFSSFLKQKDEVIYKKEKNSLDIKTSTYFLKLELFSNANIEFKKEKYPRLLIQLIKKEGLALLSWNKKAQDLISKVCFLNHHIKSEDVNTINLNLPDFTKEGLLKNINSLEPFLQNMNSLKDLKSIDTYSYLQSMLLWDDLQTLEKLLPNTLKVPSGSNIKIDYSDIKTPILKVKIQEVFGLKKTPMILNNSVFLQIHLLSPAQRPIQITYDLESFWKNSYSEVRKELRGKYKKHYWPENPYEAVATNRVKKKGST</sequence>
<evidence type="ECO:0000256" key="2">
    <source>
        <dbReference type="ARBA" id="ARBA00022801"/>
    </source>
</evidence>
<dbReference type="Pfam" id="PF00271">
    <property type="entry name" value="Helicase_C"/>
    <property type="match status" value="1"/>
</dbReference>
<dbReference type="InterPro" id="IPR011545">
    <property type="entry name" value="DEAD/DEAH_box_helicase_dom"/>
</dbReference>
<evidence type="ECO:0000313" key="7">
    <source>
        <dbReference type="EMBL" id="APW66977.1"/>
    </source>
</evidence>
<evidence type="ECO:0000313" key="8">
    <source>
        <dbReference type="Proteomes" id="UP000186074"/>
    </source>
</evidence>
<dbReference type="InterPro" id="IPR014001">
    <property type="entry name" value="Helicase_ATP-bd"/>
</dbReference>
<reference evidence="7 8" key="1">
    <citation type="submission" date="2017-01" db="EMBL/GenBank/DDBJ databases">
        <title>Genome sequencing of Arcobacter sp. LPB0137.</title>
        <authorList>
            <person name="Lee G.-W."/>
            <person name="Yi H."/>
        </authorList>
    </citation>
    <scope>NUCLEOTIDE SEQUENCE [LARGE SCALE GENOMIC DNA]</scope>
    <source>
        <strain evidence="7 8">LPB0137</strain>
    </source>
</reference>
<dbReference type="InterPro" id="IPR049614">
    <property type="entry name" value="HrpB_DEXH"/>
</dbReference>
<feature type="domain" description="Helicase ATP-binding" evidence="5">
    <location>
        <begin position="14"/>
        <end position="178"/>
    </location>
</feature>
<keyword evidence="1" id="KW-0547">Nucleotide-binding</keyword>
<dbReference type="EMBL" id="CP019070">
    <property type="protein sequence ID" value="APW66977.1"/>
    <property type="molecule type" value="Genomic_DNA"/>
</dbReference>
<dbReference type="CDD" id="cd17990">
    <property type="entry name" value="DEXHc_HrpB"/>
    <property type="match status" value="1"/>
</dbReference>
<keyword evidence="2" id="KW-0378">Hydrolase</keyword>
<protein>
    <submittedName>
        <fullName evidence="7">ATP-dependent helicase HrpB</fullName>
    </submittedName>
</protein>
<dbReference type="SMART" id="SM00487">
    <property type="entry name" value="DEXDc"/>
    <property type="match status" value="1"/>
</dbReference>
<dbReference type="Pfam" id="PF00270">
    <property type="entry name" value="DEAD"/>
    <property type="match status" value="1"/>
</dbReference>
<dbReference type="SMART" id="SM00490">
    <property type="entry name" value="HELICc"/>
    <property type="match status" value="1"/>
</dbReference>
<proteinExistence type="predicted"/>
<dbReference type="InterPro" id="IPR001650">
    <property type="entry name" value="Helicase_C-like"/>
</dbReference>
<evidence type="ECO:0000256" key="1">
    <source>
        <dbReference type="ARBA" id="ARBA00022741"/>
    </source>
</evidence>
<organism evidence="7 8">
    <name type="scientific">Poseidonibacter parvus</name>
    <dbReference type="NCBI Taxonomy" id="1850254"/>
    <lineage>
        <taxon>Bacteria</taxon>
        <taxon>Pseudomonadati</taxon>
        <taxon>Campylobacterota</taxon>
        <taxon>Epsilonproteobacteria</taxon>
        <taxon>Campylobacterales</taxon>
        <taxon>Arcobacteraceae</taxon>
        <taxon>Poseidonibacter</taxon>
    </lineage>
</organism>
<dbReference type="GO" id="GO:0005524">
    <property type="term" value="F:ATP binding"/>
    <property type="evidence" value="ECO:0007669"/>
    <property type="project" value="UniProtKB-KW"/>
</dbReference>
<dbReference type="InterPro" id="IPR027417">
    <property type="entry name" value="P-loop_NTPase"/>
</dbReference>
<accession>A0A1P8KR10</accession>
<dbReference type="GO" id="GO:0004386">
    <property type="term" value="F:helicase activity"/>
    <property type="evidence" value="ECO:0007669"/>
    <property type="project" value="UniProtKB-KW"/>
</dbReference>
<evidence type="ECO:0000256" key="3">
    <source>
        <dbReference type="ARBA" id="ARBA00022806"/>
    </source>
</evidence>
<dbReference type="GO" id="GO:0003676">
    <property type="term" value="F:nucleic acid binding"/>
    <property type="evidence" value="ECO:0007669"/>
    <property type="project" value="InterPro"/>
</dbReference>
<dbReference type="InterPro" id="IPR010225">
    <property type="entry name" value="HrpB"/>
</dbReference>
<dbReference type="Gene3D" id="1.20.120.1080">
    <property type="match status" value="1"/>
</dbReference>
<evidence type="ECO:0000259" key="5">
    <source>
        <dbReference type="PROSITE" id="PS51192"/>
    </source>
</evidence>
<dbReference type="PROSITE" id="PS51194">
    <property type="entry name" value="HELICASE_CTER"/>
    <property type="match status" value="1"/>
</dbReference>
<dbReference type="GO" id="GO:0016787">
    <property type="term" value="F:hydrolase activity"/>
    <property type="evidence" value="ECO:0007669"/>
    <property type="project" value="UniProtKB-KW"/>
</dbReference>
<dbReference type="PIRSF" id="PIRSF005496">
    <property type="entry name" value="ATP_hel_hrpB"/>
    <property type="match status" value="1"/>
</dbReference>
<dbReference type="AlphaFoldDB" id="A0A1P8KR10"/>
<dbReference type="PANTHER" id="PTHR43519:SF1">
    <property type="entry name" value="ATP-DEPENDENT RNA HELICASE HRPB"/>
    <property type="match status" value="1"/>
</dbReference>